<dbReference type="PANTHER" id="PTHR48081">
    <property type="entry name" value="AB HYDROLASE SUPERFAMILY PROTEIN C4A8.06C"/>
    <property type="match status" value="1"/>
</dbReference>
<dbReference type="PANTHER" id="PTHR48081:SF8">
    <property type="entry name" value="ALPHA_BETA HYDROLASE FOLD-3 DOMAIN-CONTAINING PROTEIN-RELATED"/>
    <property type="match status" value="1"/>
</dbReference>
<reference evidence="3 4" key="1">
    <citation type="submission" date="2017-01" db="EMBL/GenBank/DDBJ databases">
        <title>Genome Sequencing of a Marine Spirillum, Oceanospirillum multiglobuliferum ATCC 33336, from Japan.</title>
        <authorList>
            <person name="Carney J.G."/>
            <person name="Trachtenberg A.M."/>
            <person name="Rheaume B.A."/>
            <person name="Linnane J.D."/>
            <person name="Pitts N.L."/>
            <person name="Mykles D.L."/>
            <person name="Maclea K.S."/>
        </authorList>
    </citation>
    <scope>NUCLEOTIDE SEQUENCE [LARGE SCALE GENOMIC DNA]</scope>
    <source>
        <strain evidence="3 4">ATCC 33336</strain>
    </source>
</reference>
<evidence type="ECO:0000313" key="4">
    <source>
        <dbReference type="Proteomes" id="UP000191418"/>
    </source>
</evidence>
<organism evidence="3 4">
    <name type="scientific">Oceanospirillum multiglobuliferum</name>
    <dbReference type="NCBI Taxonomy" id="64969"/>
    <lineage>
        <taxon>Bacteria</taxon>
        <taxon>Pseudomonadati</taxon>
        <taxon>Pseudomonadota</taxon>
        <taxon>Gammaproteobacteria</taxon>
        <taxon>Oceanospirillales</taxon>
        <taxon>Oceanospirillaceae</taxon>
        <taxon>Oceanospirillum</taxon>
    </lineage>
</organism>
<gene>
    <name evidence="3" type="ORF">BTE48_04380</name>
</gene>
<comment type="caution">
    <text evidence="3">The sequence shown here is derived from an EMBL/GenBank/DDBJ whole genome shotgun (WGS) entry which is preliminary data.</text>
</comment>
<dbReference type="InterPro" id="IPR029058">
    <property type="entry name" value="AB_hydrolase_fold"/>
</dbReference>
<dbReference type="InterPro" id="IPR013094">
    <property type="entry name" value="AB_hydrolase_3"/>
</dbReference>
<dbReference type="AlphaFoldDB" id="A0A1V4T723"/>
<feature type="domain" description="Alpha/beta hydrolase fold-3" evidence="2">
    <location>
        <begin position="65"/>
        <end position="270"/>
    </location>
</feature>
<accession>A0A1V4T723</accession>
<dbReference type="Proteomes" id="UP000191418">
    <property type="component" value="Unassembled WGS sequence"/>
</dbReference>
<dbReference type="Pfam" id="PF07859">
    <property type="entry name" value="Abhydrolase_3"/>
    <property type="match status" value="1"/>
</dbReference>
<evidence type="ECO:0000256" key="1">
    <source>
        <dbReference type="ARBA" id="ARBA00022801"/>
    </source>
</evidence>
<protein>
    <recommendedName>
        <fullName evidence="2">Alpha/beta hydrolase fold-3 domain-containing protein</fullName>
    </recommendedName>
</protein>
<dbReference type="EMBL" id="MTSM01000004">
    <property type="protein sequence ID" value="OPX56373.1"/>
    <property type="molecule type" value="Genomic_DNA"/>
</dbReference>
<name>A0A1V4T723_9GAMM</name>
<keyword evidence="1" id="KW-0378">Hydrolase</keyword>
<proteinExistence type="predicted"/>
<keyword evidence="4" id="KW-1185">Reference proteome</keyword>
<dbReference type="STRING" id="64969.SAMN02745127_00689"/>
<evidence type="ECO:0000313" key="3">
    <source>
        <dbReference type="EMBL" id="OPX56373.1"/>
    </source>
</evidence>
<dbReference type="SUPFAM" id="SSF53474">
    <property type="entry name" value="alpha/beta-Hydrolases"/>
    <property type="match status" value="1"/>
</dbReference>
<dbReference type="Gene3D" id="3.40.50.1820">
    <property type="entry name" value="alpha/beta hydrolase"/>
    <property type="match status" value="1"/>
</dbReference>
<evidence type="ECO:0000259" key="2">
    <source>
        <dbReference type="Pfam" id="PF07859"/>
    </source>
</evidence>
<dbReference type="InterPro" id="IPR050300">
    <property type="entry name" value="GDXG_lipolytic_enzyme"/>
</dbReference>
<sequence>MAELTTEAAKPTPESARQGLAAMTQHFVTDGPELHIVRDLLHKSVRDEIPLRYYQAEETCPKSVLVFVHGGGHMAGSIEVYEPICRRLAAATKQAVLAIEYRLAPEHPWPSGLNDLQTIRAALPDLLVEFGLPADLPIHLMGDSGGGAMAATLCLQSSEADLPKIEKLVLLYPSLDYRMDTESVRLFAEGYLLTAERMRWYFEQYLQGRAEPASISPLNMVVPHDFPEVLIINAGFDPLRDEAVSFWQKLNEAGHSARLSTYADMLHAYLNLERMVPEACAETYQQIAGFLAD</sequence>
<dbReference type="GO" id="GO:0016787">
    <property type="term" value="F:hydrolase activity"/>
    <property type="evidence" value="ECO:0007669"/>
    <property type="project" value="UniProtKB-KW"/>
</dbReference>